<organism evidence="3 4">
    <name type="scientific">Pseudonocardia sulfidoxydans NBRC 16205</name>
    <dbReference type="NCBI Taxonomy" id="1223511"/>
    <lineage>
        <taxon>Bacteria</taxon>
        <taxon>Bacillati</taxon>
        <taxon>Actinomycetota</taxon>
        <taxon>Actinomycetes</taxon>
        <taxon>Pseudonocardiales</taxon>
        <taxon>Pseudonocardiaceae</taxon>
        <taxon>Pseudonocardia</taxon>
    </lineage>
</organism>
<reference evidence="3 4" key="1">
    <citation type="submission" date="2019-07" db="EMBL/GenBank/DDBJ databases">
        <title>Whole genome shotgun sequence of Pseudonocardia sulfidoxydans NBRC 16205.</title>
        <authorList>
            <person name="Hosoyama A."/>
            <person name="Uohara A."/>
            <person name="Ohji S."/>
            <person name="Ichikawa N."/>
        </authorList>
    </citation>
    <scope>NUCLEOTIDE SEQUENCE [LARGE SCALE GENOMIC DNA]</scope>
    <source>
        <strain evidence="3 4">NBRC 16205</strain>
    </source>
</reference>
<protein>
    <recommendedName>
        <fullName evidence="2">MIP18 family-like domain-containing protein</fullName>
    </recommendedName>
</protein>
<keyword evidence="4" id="KW-1185">Reference proteome</keyword>
<gene>
    <name evidence="3" type="ORF">PSU4_50440</name>
</gene>
<dbReference type="InterPro" id="IPR002744">
    <property type="entry name" value="MIP18-like"/>
</dbReference>
<evidence type="ECO:0000259" key="2">
    <source>
        <dbReference type="Pfam" id="PF01883"/>
    </source>
</evidence>
<name>A0A511DMQ2_9PSEU</name>
<dbReference type="Proteomes" id="UP000321685">
    <property type="component" value="Unassembled WGS sequence"/>
</dbReference>
<accession>A0A511DMQ2</accession>
<sequence>MIEAPEGVSPEIWAALDTVLDPELDEPITGLDFVESCTVTAAPDGDIVTVGLRLPTFFCAPNFSFLMVADAYDAVSAVPGVARAEVTLVDHHASDEINGGVAAHAGFVETFTGEATAELDDLRRIFLTKASVAGQDRLARPLVDAGAGPDELATTTLGELPESDELTRLRRRRDGIGLPSGDDAPLLIHPDGSPVTSEQVPLHLRRARLQRVGIETNGEYCKSLLALRYAPGAATAP</sequence>
<dbReference type="RefSeq" id="WP_147113442.1">
    <property type="nucleotide sequence ID" value="NZ_BJVJ01000074.1"/>
</dbReference>
<evidence type="ECO:0000256" key="1">
    <source>
        <dbReference type="SAM" id="MobiDB-lite"/>
    </source>
</evidence>
<dbReference type="SUPFAM" id="SSF117916">
    <property type="entry name" value="Fe-S cluster assembly (FSCA) domain-like"/>
    <property type="match status" value="1"/>
</dbReference>
<dbReference type="Pfam" id="PF01883">
    <property type="entry name" value="FeS_assembly_P"/>
    <property type="match status" value="1"/>
</dbReference>
<comment type="caution">
    <text evidence="3">The sequence shown here is derived from an EMBL/GenBank/DDBJ whole genome shotgun (WGS) entry which is preliminary data.</text>
</comment>
<evidence type="ECO:0000313" key="3">
    <source>
        <dbReference type="EMBL" id="GEL26090.1"/>
    </source>
</evidence>
<dbReference type="InterPro" id="IPR034904">
    <property type="entry name" value="FSCA_dom_sf"/>
</dbReference>
<evidence type="ECO:0000313" key="4">
    <source>
        <dbReference type="Proteomes" id="UP000321685"/>
    </source>
</evidence>
<proteinExistence type="predicted"/>
<dbReference type="OrthoDB" id="153551at2"/>
<feature type="domain" description="MIP18 family-like" evidence="2">
    <location>
        <begin position="11"/>
        <end position="86"/>
    </location>
</feature>
<feature type="region of interest" description="Disordered" evidence="1">
    <location>
        <begin position="175"/>
        <end position="198"/>
    </location>
</feature>
<dbReference type="AlphaFoldDB" id="A0A511DMQ2"/>
<dbReference type="EMBL" id="BJVJ01000074">
    <property type="protein sequence ID" value="GEL26090.1"/>
    <property type="molecule type" value="Genomic_DNA"/>
</dbReference>
<dbReference type="Gene3D" id="3.30.300.130">
    <property type="entry name" value="Fe-S cluster assembly (FSCA)"/>
    <property type="match status" value="1"/>
</dbReference>